<keyword evidence="1" id="KW-0732">Signal</keyword>
<feature type="chain" id="PRO_5039631187" evidence="1">
    <location>
        <begin position="19"/>
        <end position="127"/>
    </location>
</feature>
<dbReference type="OrthoDB" id="279535at2"/>
<dbReference type="KEGG" id="palo:E6C60_3186"/>
<dbReference type="AlphaFoldDB" id="A0A4P8XM67"/>
<keyword evidence="4" id="KW-1185">Reference proteome</keyword>
<dbReference type="RefSeq" id="WP_138226707.1">
    <property type="nucleotide sequence ID" value="NZ_CP040396.1"/>
</dbReference>
<evidence type="ECO:0000313" key="3">
    <source>
        <dbReference type="EMBL" id="QCT03897.1"/>
    </source>
</evidence>
<dbReference type="SUPFAM" id="SSF49503">
    <property type="entry name" value="Cupredoxins"/>
    <property type="match status" value="1"/>
</dbReference>
<protein>
    <submittedName>
        <fullName evidence="3">Cytochrome c oxidase subunit II</fullName>
    </submittedName>
</protein>
<dbReference type="GO" id="GO:0016020">
    <property type="term" value="C:membrane"/>
    <property type="evidence" value="ECO:0007669"/>
    <property type="project" value="InterPro"/>
</dbReference>
<evidence type="ECO:0000313" key="4">
    <source>
        <dbReference type="Proteomes" id="UP000300879"/>
    </source>
</evidence>
<dbReference type="Gene3D" id="2.60.40.420">
    <property type="entry name" value="Cupredoxins - blue copper proteins"/>
    <property type="match status" value="1"/>
</dbReference>
<gene>
    <name evidence="3" type="ORF">E6C60_3186</name>
</gene>
<feature type="domain" description="Cytochrome oxidase subunit II copper A binding" evidence="2">
    <location>
        <begin position="34"/>
        <end position="127"/>
    </location>
</feature>
<feature type="signal peptide" evidence="1">
    <location>
        <begin position="1"/>
        <end position="18"/>
    </location>
</feature>
<dbReference type="GO" id="GO:0005507">
    <property type="term" value="F:copper ion binding"/>
    <property type="evidence" value="ECO:0007669"/>
    <property type="project" value="InterPro"/>
</dbReference>
<reference evidence="3 4" key="1">
    <citation type="submission" date="2019-05" db="EMBL/GenBank/DDBJ databases">
        <authorList>
            <person name="Chen C."/>
        </authorList>
    </citation>
    <scope>NUCLEOTIDE SEQUENCE [LARGE SCALE GENOMIC DNA]</scope>
    <source>
        <strain evidence="3 4">HB172198</strain>
    </source>
</reference>
<evidence type="ECO:0000259" key="2">
    <source>
        <dbReference type="PROSITE" id="PS50857"/>
    </source>
</evidence>
<dbReference type="GO" id="GO:0004129">
    <property type="term" value="F:cytochrome-c oxidase activity"/>
    <property type="evidence" value="ECO:0007669"/>
    <property type="project" value="InterPro"/>
</dbReference>
<accession>A0A4P8XM67</accession>
<dbReference type="EMBL" id="CP040396">
    <property type="protein sequence ID" value="QCT03897.1"/>
    <property type="molecule type" value="Genomic_DNA"/>
</dbReference>
<dbReference type="Proteomes" id="UP000300879">
    <property type="component" value="Chromosome"/>
</dbReference>
<sequence length="127" mass="13578">MKKALMSLLSLMLLFVLAACGGNNDASSGGAVTDPAVAPEAELVISATNYEFNQQEYTLKKGVPVEIKYENKEGNHGIMIPALGVQLDRNKDSIVVTPDKTGTFDISCSIMCGTGHSQMISKLIIEE</sequence>
<dbReference type="InterPro" id="IPR008972">
    <property type="entry name" value="Cupredoxin"/>
</dbReference>
<name>A0A4P8XM67_9BACL</name>
<dbReference type="InterPro" id="IPR002429">
    <property type="entry name" value="CcO_II-like_C"/>
</dbReference>
<dbReference type="PROSITE" id="PS50857">
    <property type="entry name" value="COX2_CUA"/>
    <property type="match status" value="1"/>
</dbReference>
<evidence type="ECO:0000256" key="1">
    <source>
        <dbReference type="SAM" id="SignalP"/>
    </source>
</evidence>
<organism evidence="3 4">
    <name type="scientific">Paenibacillus algicola</name>
    <dbReference type="NCBI Taxonomy" id="2565926"/>
    <lineage>
        <taxon>Bacteria</taxon>
        <taxon>Bacillati</taxon>
        <taxon>Bacillota</taxon>
        <taxon>Bacilli</taxon>
        <taxon>Bacillales</taxon>
        <taxon>Paenibacillaceae</taxon>
        <taxon>Paenibacillus</taxon>
    </lineage>
</organism>
<dbReference type="PROSITE" id="PS51257">
    <property type="entry name" value="PROKAR_LIPOPROTEIN"/>
    <property type="match status" value="1"/>
</dbReference>
<proteinExistence type="predicted"/>